<gene>
    <name evidence="1" type="primary">84</name>
    <name evidence="1" type="ORF">KONSTANTINE_84</name>
</gene>
<dbReference type="KEGG" id="vg:6940786"/>
<evidence type="ECO:0000313" key="2">
    <source>
        <dbReference type="Proteomes" id="UP000002183"/>
    </source>
</evidence>
<reference evidence="1 2" key="1">
    <citation type="submission" date="2008-09" db="EMBL/GenBank/DDBJ databases">
        <authorList>
            <person name="Tantoco A.T."/>
            <person name="Edgar R.H."/>
            <person name="Ko C."/>
            <person name="Chambers R.A."/>
            <person name="Jacobs-Sera D."/>
            <person name="Hendrix R.W."/>
            <person name="Hatfull G.F."/>
        </authorList>
    </citation>
    <scope>NUCLEOTIDE SEQUENCE [LARGE SCALE GENOMIC DNA]</scope>
</reference>
<name>B5U4V9_9CAUD</name>
<dbReference type="EMBL" id="FJ174691">
    <property type="protein sequence ID" value="ACI12511.1"/>
    <property type="molecule type" value="Genomic_DNA"/>
</dbReference>
<sequence length="99" mass="11957">MQAWAIVLVVVSVGPYLARRALGLPAGLRVRREHDTVLEQMRKREELRIREYNLRKFEACQECPKCRRMDFHWIKRGYVGNLYRECRNEKCGHVWRQVK</sequence>
<keyword evidence="2" id="KW-1185">Reference proteome</keyword>
<dbReference type="RefSeq" id="YP_002242141.1">
    <property type="nucleotide sequence ID" value="NC_011292.1"/>
</dbReference>
<proteinExistence type="predicted"/>
<protein>
    <submittedName>
        <fullName evidence="1">Uncharacterized protein</fullName>
    </submittedName>
</protein>
<organism evidence="1 2">
    <name type="scientific">Mycobacterium phage Konstantine</name>
    <dbReference type="NCBI Taxonomy" id="563121"/>
    <lineage>
        <taxon>Viruses</taxon>
        <taxon>Duplodnaviria</taxon>
        <taxon>Heunggongvirae</taxon>
        <taxon>Uroviricota</taxon>
        <taxon>Caudoviricetes</taxon>
        <taxon>Konstantinevirus</taxon>
        <taxon>Konstantinevirus konstantine</taxon>
    </lineage>
</organism>
<dbReference type="GeneID" id="6940786"/>
<evidence type="ECO:0000313" key="1">
    <source>
        <dbReference type="EMBL" id="ACI12511.1"/>
    </source>
</evidence>
<dbReference type="Proteomes" id="UP000002183">
    <property type="component" value="Segment"/>
</dbReference>
<accession>B5U4V9</accession>